<gene>
    <name evidence="1" type="ORF">CPELLU_LOCUS20562</name>
</gene>
<dbReference type="Proteomes" id="UP000789759">
    <property type="component" value="Unassembled WGS sequence"/>
</dbReference>
<evidence type="ECO:0000313" key="2">
    <source>
        <dbReference type="Proteomes" id="UP000789759"/>
    </source>
</evidence>
<dbReference type="AlphaFoldDB" id="A0A9N9PCR3"/>
<evidence type="ECO:0000313" key="1">
    <source>
        <dbReference type="EMBL" id="CAG8830060.1"/>
    </source>
</evidence>
<name>A0A9N9PCR3_9GLOM</name>
<comment type="caution">
    <text evidence="1">The sequence shown here is derived from an EMBL/GenBank/DDBJ whole genome shotgun (WGS) entry which is preliminary data.</text>
</comment>
<reference evidence="1" key="1">
    <citation type="submission" date="2021-06" db="EMBL/GenBank/DDBJ databases">
        <authorList>
            <person name="Kallberg Y."/>
            <person name="Tangrot J."/>
            <person name="Rosling A."/>
        </authorList>
    </citation>
    <scope>NUCLEOTIDE SEQUENCE</scope>
    <source>
        <strain evidence="1">FL966</strain>
    </source>
</reference>
<sequence>AMTFAEAELRQYVLSEDEWEKIKLLVEVLMPFKDENKRRDNMPEWLVQGCEAAINKLLGYCHKTNILHLSAVVLDPRFKIKYFEELKWSSQLITQIRD</sequence>
<organism evidence="1 2">
    <name type="scientific">Cetraspora pellucida</name>
    <dbReference type="NCBI Taxonomy" id="1433469"/>
    <lineage>
        <taxon>Eukaryota</taxon>
        <taxon>Fungi</taxon>
        <taxon>Fungi incertae sedis</taxon>
        <taxon>Mucoromycota</taxon>
        <taxon>Glomeromycotina</taxon>
        <taxon>Glomeromycetes</taxon>
        <taxon>Diversisporales</taxon>
        <taxon>Gigasporaceae</taxon>
        <taxon>Cetraspora</taxon>
    </lineage>
</organism>
<dbReference type="SUPFAM" id="SSF53098">
    <property type="entry name" value="Ribonuclease H-like"/>
    <property type="match status" value="1"/>
</dbReference>
<dbReference type="EMBL" id="CAJVQA010063338">
    <property type="protein sequence ID" value="CAG8830060.1"/>
    <property type="molecule type" value="Genomic_DNA"/>
</dbReference>
<accession>A0A9N9PCR3</accession>
<feature type="non-terminal residue" evidence="1">
    <location>
        <position position="1"/>
    </location>
</feature>
<protein>
    <submittedName>
        <fullName evidence="1">10031_t:CDS:1</fullName>
    </submittedName>
</protein>
<keyword evidence="2" id="KW-1185">Reference proteome</keyword>
<feature type="non-terminal residue" evidence="1">
    <location>
        <position position="98"/>
    </location>
</feature>
<dbReference type="OrthoDB" id="2442634at2759"/>
<dbReference type="InterPro" id="IPR012337">
    <property type="entry name" value="RNaseH-like_sf"/>
</dbReference>
<proteinExistence type="predicted"/>